<dbReference type="PANTHER" id="PTHR35894:SF1">
    <property type="entry name" value="PHOSPHORIBULOKINASE _ URIDINE KINASE FAMILY"/>
    <property type="match status" value="1"/>
</dbReference>
<evidence type="ECO:0000313" key="2">
    <source>
        <dbReference type="EMBL" id="CAA6826674.1"/>
    </source>
</evidence>
<proteinExistence type="predicted"/>
<dbReference type="AlphaFoldDB" id="A0A6S6U4Q1"/>
<name>A0A6S6U4Q1_9BACT</name>
<dbReference type="SUPFAM" id="SSF52540">
    <property type="entry name" value="P-loop containing nucleoside triphosphate hydrolases"/>
    <property type="match status" value="1"/>
</dbReference>
<dbReference type="InterPro" id="IPR003593">
    <property type="entry name" value="AAA+_ATPase"/>
</dbReference>
<dbReference type="InterPro" id="IPR049945">
    <property type="entry name" value="AAA_22"/>
</dbReference>
<evidence type="ECO:0000259" key="1">
    <source>
        <dbReference type="SMART" id="SM00382"/>
    </source>
</evidence>
<dbReference type="EMBL" id="CACVAS010000147">
    <property type="protein sequence ID" value="CAA6826674.1"/>
    <property type="molecule type" value="Genomic_DNA"/>
</dbReference>
<accession>A0A6S6U4Q1</accession>
<organism evidence="2">
    <name type="scientific">uncultured Sulfurovum sp</name>
    <dbReference type="NCBI Taxonomy" id="269237"/>
    <lineage>
        <taxon>Bacteria</taxon>
        <taxon>Pseudomonadati</taxon>
        <taxon>Campylobacterota</taxon>
        <taxon>Epsilonproteobacteria</taxon>
        <taxon>Campylobacterales</taxon>
        <taxon>Sulfurovaceae</taxon>
        <taxon>Sulfurovum</taxon>
        <taxon>environmental samples</taxon>
    </lineage>
</organism>
<sequence>MKNLMTSNYSIAKNVFLDKIEIDDYIELSSSLTIYTQLEKIIDKPLKMILLFGKPGTGKSILLARLQNNLKHQKEIHYFPTPATSEKEFFGIVFKILTQQELPENTEVNFSALIKFCESLLGKREIIILLDEAQMYSATIMEKIRLLSDTRVVKFVIALHKTDDEDLIAKEHFQTRIWESLELINASVDEQKIYIHKKLLKHNLFDVANSLDGKELKLVHKFTEGNYRECNKLLYTIFEICEYYEEFEPHNIDVSHISKKIIEMAGLKLGYIHA</sequence>
<protein>
    <submittedName>
        <fullName evidence="2">MSHA biogenesis protein MshM</fullName>
    </submittedName>
</protein>
<feature type="domain" description="AAA+ ATPase" evidence="1">
    <location>
        <begin position="45"/>
        <end position="183"/>
    </location>
</feature>
<dbReference type="Pfam" id="PF13401">
    <property type="entry name" value="AAA_22"/>
    <property type="match status" value="1"/>
</dbReference>
<dbReference type="SMART" id="SM00382">
    <property type="entry name" value="AAA"/>
    <property type="match status" value="1"/>
</dbReference>
<dbReference type="Gene3D" id="3.40.50.300">
    <property type="entry name" value="P-loop containing nucleotide triphosphate hydrolases"/>
    <property type="match status" value="1"/>
</dbReference>
<dbReference type="InterPro" id="IPR052026">
    <property type="entry name" value="ExeA_AAA_ATPase_DNA-bind"/>
</dbReference>
<dbReference type="PANTHER" id="PTHR35894">
    <property type="entry name" value="GENERAL SECRETION PATHWAY PROTEIN A-RELATED"/>
    <property type="match status" value="1"/>
</dbReference>
<dbReference type="GO" id="GO:0016887">
    <property type="term" value="F:ATP hydrolysis activity"/>
    <property type="evidence" value="ECO:0007669"/>
    <property type="project" value="InterPro"/>
</dbReference>
<dbReference type="InterPro" id="IPR027417">
    <property type="entry name" value="P-loop_NTPase"/>
</dbReference>
<reference evidence="2" key="1">
    <citation type="submission" date="2020-01" db="EMBL/GenBank/DDBJ databases">
        <authorList>
            <person name="Meier V. D."/>
            <person name="Meier V D."/>
        </authorList>
    </citation>
    <scope>NUCLEOTIDE SEQUENCE</scope>
    <source>
        <strain evidence="2">HLG_WM_MAG_01</strain>
    </source>
</reference>
<gene>
    <name evidence="2" type="ORF">HELGO_WM1626</name>
</gene>